<dbReference type="InterPro" id="IPR035965">
    <property type="entry name" value="PAS-like_dom_sf"/>
</dbReference>
<dbReference type="InterPro" id="IPR013767">
    <property type="entry name" value="PAS_fold"/>
</dbReference>
<evidence type="ECO:0000259" key="4">
    <source>
        <dbReference type="PROSITE" id="PS50112"/>
    </source>
</evidence>
<dbReference type="Pfam" id="PF00990">
    <property type="entry name" value="GGDEF"/>
    <property type="match status" value="1"/>
</dbReference>
<dbReference type="InterPro" id="IPR001789">
    <property type="entry name" value="Sig_transdc_resp-reg_receiver"/>
</dbReference>
<proteinExistence type="predicted"/>
<dbReference type="Gene3D" id="3.40.50.2300">
    <property type="match status" value="1"/>
</dbReference>
<dbReference type="Gene3D" id="3.30.70.270">
    <property type="match status" value="1"/>
</dbReference>
<dbReference type="SMART" id="SM00052">
    <property type="entry name" value="EAL"/>
    <property type="match status" value="1"/>
</dbReference>
<dbReference type="CDD" id="cd01948">
    <property type="entry name" value="EAL"/>
    <property type="match status" value="1"/>
</dbReference>
<feature type="domain" description="PAC" evidence="5">
    <location>
        <begin position="219"/>
        <end position="271"/>
    </location>
</feature>
<evidence type="ECO:0000259" key="7">
    <source>
        <dbReference type="PROSITE" id="PS50887"/>
    </source>
</evidence>
<dbReference type="Gene3D" id="3.30.450.20">
    <property type="entry name" value="PAS domain"/>
    <property type="match status" value="1"/>
</dbReference>
<feature type="domain" description="EAL" evidence="6">
    <location>
        <begin position="445"/>
        <end position="698"/>
    </location>
</feature>
<evidence type="ECO:0000259" key="5">
    <source>
        <dbReference type="PROSITE" id="PS50113"/>
    </source>
</evidence>
<name>A0A0B3YSN3_9ALTE</name>
<dbReference type="NCBIfam" id="TIGR00229">
    <property type="entry name" value="sensory_box"/>
    <property type="match status" value="1"/>
</dbReference>
<dbReference type="AlphaFoldDB" id="A0A0B3YSN3"/>
<dbReference type="PROSITE" id="PS50887">
    <property type="entry name" value="GGDEF"/>
    <property type="match status" value="1"/>
</dbReference>
<dbReference type="Gene3D" id="3.20.20.450">
    <property type="entry name" value="EAL domain"/>
    <property type="match status" value="1"/>
</dbReference>
<dbReference type="InterPro" id="IPR029787">
    <property type="entry name" value="Nucleotide_cyclase"/>
</dbReference>
<dbReference type="RefSeq" id="WP_039216184.1">
    <property type="nucleotide sequence ID" value="NZ_JWLW01000001.1"/>
</dbReference>
<dbReference type="Proteomes" id="UP000031197">
    <property type="component" value="Unassembled WGS sequence"/>
</dbReference>
<protein>
    <submittedName>
        <fullName evidence="8">Diguanylate cyclase</fullName>
    </submittedName>
</protein>
<dbReference type="SUPFAM" id="SSF55073">
    <property type="entry name" value="Nucleotide cyclase"/>
    <property type="match status" value="1"/>
</dbReference>
<dbReference type="SMART" id="SM00448">
    <property type="entry name" value="REC"/>
    <property type="match status" value="1"/>
</dbReference>
<evidence type="ECO:0000259" key="6">
    <source>
        <dbReference type="PROSITE" id="PS50883"/>
    </source>
</evidence>
<dbReference type="CDD" id="cd00130">
    <property type="entry name" value="PAS"/>
    <property type="match status" value="1"/>
</dbReference>
<organism evidence="8 9">
    <name type="scientific">Alteromonas marina</name>
    <dbReference type="NCBI Taxonomy" id="203795"/>
    <lineage>
        <taxon>Bacteria</taxon>
        <taxon>Pseudomonadati</taxon>
        <taxon>Pseudomonadota</taxon>
        <taxon>Gammaproteobacteria</taxon>
        <taxon>Alteromonadales</taxon>
        <taxon>Alteromonadaceae</taxon>
        <taxon>Alteromonas/Salinimonas group</taxon>
        <taxon>Alteromonas</taxon>
    </lineage>
</organism>
<evidence type="ECO:0000313" key="9">
    <source>
        <dbReference type="Proteomes" id="UP000031197"/>
    </source>
</evidence>
<dbReference type="SMART" id="SM00091">
    <property type="entry name" value="PAS"/>
    <property type="match status" value="1"/>
</dbReference>
<sequence length="701" mass="77025">MEAETQKVVIIDDEPTTLLLLESAVESLADVVTVSQSVNAFSIVKAQQPDLVILDISMPVLSGFEVCKQLKACPSTASIPVIFVTSHSDSDNEHSALSLGAIDFISKPIDVEMCRMRVKNHLTLQSQKALLKKVNQELEAEKKQLAITLKSIADGVISINAAGDITFINPVAQRLTGYSAEDAAGRPIDEIMNLRDASSHEPLLNPALYALEVKRPVAMSYNATLVSRHKQIFRVEDSASPIIDEEGNINGAVMVFQDVSEAVEMAVKMTHLTNHDQLTGLPNRVLLHDRVVQAIARSFTSRQSIALLLIDIDNFKYLNDSLGHQIGDFVISVIAKRLSDTLGQNATLARVGGDEFACLLSDIGSGYSADSIAMACLQAGRKPIEIDDKAHQLSLSIGISLYPQDAVNAEEMMRHADSAMYRSKSKGKDTFSFFSKDLQHAMHHRVEMEIKLRQAIENNSLAIYLQPKYDFNNKEITGAESLVRIVEENGNVIGPDEFIPLAEETGLIHQLGRQVLQKSCEFIARCNNEHQDVKVAVNVAAKQLANPGFADEVAEIIRSTGIEASSLELEVTESALMHDFEQTRDILIALTSLGITIALDDFGTGYSSLSYLRQFPLHVLKIDRSFVIDMDKEQQAHDIVTAIVHLALSLGLTIVAEGIETQSHFNSLKALGCHLGQGYFMCRPLAMNDFFIQFISNEEVV</sequence>
<dbReference type="CDD" id="cd01949">
    <property type="entry name" value="GGDEF"/>
    <property type="match status" value="1"/>
</dbReference>
<dbReference type="NCBIfam" id="TIGR00254">
    <property type="entry name" value="GGDEF"/>
    <property type="match status" value="1"/>
</dbReference>
<dbReference type="PROSITE" id="PS50110">
    <property type="entry name" value="RESPONSE_REGULATORY"/>
    <property type="match status" value="1"/>
</dbReference>
<comment type="caution">
    <text evidence="8">The sequence shown here is derived from an EMBL/GenBank/DDBJ whole genome shotgun (WGS) entry which is preliminary data.</text>
</comment>
<keyword evidence="1" id="KW-0597">Phosphoprotein</keyword>
<dbReference type="InterPro" id="IPR000160">
    <property type="entry name" value="GGDEF_dom"/>
</dbReference>
<feature type="domain" description="GGDEF" evidence="7">
    <location>
        <begin position="303"/>
        <end position="436"/>
    </location>
</feature>
<feature type="coiled-coil region" evidence="2">
    <location>
        <begin position="121"/>
        <end position="151"/>
    </location>
</feature>
<dbReference type="InterPro" id="IPR043128">
    <property type="entry name" value="Rev_trsase/Diguanyl_cyclase"/>
</dbReference>
<dbReference type="InterPro" id="IPR000014">
    <property type="entry name" value="PAS"/>
</dbReference>
<dbReference type="SMART" id="SM00267">
    <property type="entry name" value="GGDEF"/>
    <property type="match status" value="1"/>
</dbReference>
<dbReference type="InterPro" id="IPR052155">
    <property type="entry name" value="Biofilm_reg_signaling"/>
</dbReference>
<gene>
    <name evidence="8" type="ORF">RJ41_00060</name>
</gene>
<dbReference type="SUPFAM" id="SSF52172">
    <property type="entry name" value="CheY-like"/>
    <property type="match status" value="1"/>
</dbReference>
<reference evidence="8 9" key="1">
    <citation type="submission" date="2014-12" db="EMBL/GenBank/DDBJ databases">
        <title>Genome sequencing of Alteromonas marina AD001.</title>
        <authorList>
            <person name="Adrian T.G.S."/>
            <person name="Chan K.G."/>
        </authorList>
    </citation>
    <scope>NUCLEOTIDE SEQUENCE [LARGE SCALE GENOMIC DNA]</scope>
    <source>
        <strain evidence="8 9">AD001</strain>
    </source>
</reference>
<dbReference type="Pfam" id="PF00072">
    <property type="entry name" value="Response_reg"/>
    <property type="match status" value="1"/>
</dbReference>
<dbReference type="PANTHER" id="PTHR44757:SF2">
    <property type="entry name" value="BIOFILM ARCHITECTURE MAINTENANCE PROTEIN MBAA"/>
    <property type="match status" value="1"/>
</dbReference>
<dbReference type="SUPFAM" id="SSF55785">
    <property type="entry name" value="PYP-like sensor domain (PAS domain)"/>
    <property type="match status" value="1"/>
</dbReference>
<dbReference type="EMBL" id="JWLW01000001">
    <property type="protein sequence ID" value="KHT57777.1"/>
    <property type="molecule type" value="Genomic_DNA"/>
</dbReference>
<keyword evidence="9" id="KW-1185">Reference proteome</keyword>
<evidence type="ECO:0000259" key="3">
    <source>
        <dbReference type="PROSITE" id="PS50110"/>
    </source>
</evidence>
<dbReference type="OrthoDB" id="9816034at2"/>
<dbReference type="Pfam" id="PF00563">
    <property type="entry name" value="EAL"/>
    <property type="match status" value="1"/>
</dbReference>
<dbReference type="GO" id="GO:0006355">
    <property type="term" value="P:regulation of DNA-templated transcription"/>
    <property type="evidence" value="ECO:0007669"/>
    <property type="project" value="InterPro"/>
</dbReference>
<evidence type="ECO:0000256" key="2">
    <source>
        <dbReference type="SAM" id="Coils"/>
    </source>
</evidence>
<dbReference type="PROSITE" id="PS50112">
    <property type="entry name" value="PAS"/>
    <property type="match status" value="1"/>
</dbReference>
<feature type="domain" description="Response regulatory" evidence="3">
    <location>
        <begin position="7"/>
        <end position="122"/>
    </location>
</feature>
<keyword evidence="2" id="KW-0175">Coiled coil</keyword>
<dbReference type="InterPro" id="IPR035919">
    <property type="entry name" value="EAL_sf"/>
</dbReference>
<dbReference type="Pfam" id="PF00989">
    <property type="entry name" value="PAS"/>
    <property type="match status" value="1"/>
</dbReference>
<feature type="domain" description="PAS" evidence="4">
    <location>
        <begin position="141"/>
        <end position="214"/>
    </location>
</feature>
<dbReference type="PROSITE" id="PS50883">
    <property type="entry name" value="EAL"/>
    <property type="match status" value="1"/>
</dbReference>
<dbReference type="PROSITE" id="PS50113">
    <property type="entry name" value="PAC"/>
    <property type="match status" value="1"/>
</dbReference>
<evidence type="ECO:0000256" key="1">
    <source>
        <dbReference type="PROSITE-ProRule" id="PRU00169"/>
    </source>
</evidence>
<dbReference type="SUPFAM" id="SSF141868">
    <property type="entry name" value="EAL domain-like"/>
    <property type="match status" value="1"/>
</dbReference>
<evidence type="ECO:0000313" key="8">
    <source>
        <dbReference type="EMBL" id="KHT57777.1"/>
    </source>
</evidence>
<dbReference type="InterPro" id="IPR011006">
    <property type="entry name" value="CheY-like_superfamily"/>
</dbReference>
<dbReference type="InterPro" id="IPR000700">
    <property type="entry name" value="PAS-assoc_C"/>
</dbReference>
<dbReference type="GO" id="GO:0000160">
    <property type="term" value="P:phosphorelay signal transduction system"/>
    <property type="evidence" value="ECO:0007669"/>
    <property type="project" value="InterPro"/>
</dbReference>
<accession>A0A0B3YSN3</accession>
<dbReference type="PANTHER" id="PTHR44757">
    <property type="entry name" value="DIGUANYLATE CYCLASE DGCP"/>
    <property type="match status" value="1"/>
</dbReference>
<feature type="modified residue" description="4-aspartylphosphate" evidence="1">
    <location>
        <position position="55"/>
    </location>
</feature>
<dbReference type="InterPro" id="IPR001633">
    <property type="entry name" value="EAL_dom"/>
</dbReference>